<dbReference type="InterPro" id="IPR001585">
    <property type="entry name" value="TAL/FSA"/>
</dbReference>
<evidence type="ECO:0000256" key="7">
    <source>
        <dbReference type="ARBA" id="ARBA00023270"/>
    </source>
</evidence>
<comment type="pathway">
    <text evidence="2 9">Carbohydrate degradation; pentose phosphate pathway; D-glyceraldehyde 3-phosphate and beta-D-fructose 6-phosphate from D-ribose 5-phosphate and D-xylulose 5-phosphate (non-oxidative stage): step 2/3.</text>
</comment>
<dbReference type="Gene3D" id="3.20.20.70">
    <property type="entry name" value="Aldolase class I"/>
    <property type="match status" value="1"/>
</dbReference>
<dbReference type="Proteomes" id="UP001163687">
    <property type="component" value="Chromosome"/>
</dbReference>
<dbReference type="CDD" id="cd00956">
    <property type="entry name" value="Transaldolase_FSA"/>
    <property type="match status" value="1"/>
</dbReference>
<dbReference type="EMBL" id="AP025628">
    <property type="protein sequence ID" value="BDG61789.1"/>
    <property type="molecule type" value="Genomic_DNA"/>
</dbReference>
<dbReference type="GO" id="GO:0005737">
    <property type="term" value="C:cytoplasm"/>
    <property type="evidence" value="ECO:0007669"/>
    <property type="project" value="UniProtKB-SubCell"/>
</dbReference>
<comment type="similarity">
    <text evidence="3 9">Belongs to the transaldolase family. Type 3B subfamily.</text>
</comment>
<comment type="catalytic activity">
    <reaction evidence="8 9">
        <text>D-sedoheptulose 7-phosphate + D-glyceraldehyde 3-phosphate = D-erythrose 4-phosphate + beta-D-fructose 6-phosphate</text>
        <dbReference type="Rhea" id="RHEA:17053"/>
        <dbReference type="ChEBI" id="CHEBI:16897"/>
        <dbReference type="ChEBI" id="CHEBI:57483"/>
        <dbReference type="ChEBI" id="CHEBI:57634"/>
        <dbReference type="ChEBI" id="CHEBI:59776"/>
        <dbReference type="EC" id="2.2.1.2"/>
    </reaction>
</comment>
<evidence type="ECO:0000256" key="4">
    <source>
        <dbReference type="ARBA" id="ARBA00022490"/>
    </source>
</evidence>
<accession>A0AA35GAY3</accession>
<dbReference type="NCBIfam" id="TIGR00875">
    <property type="entry name" value="fsa_talC_mipB"/>
    <property type="match status" value="1"/>
</dbReference>
<evidence type="ECO:0000256" key="3">
    <source>
        <dbReference type="ARBA" id="ARBA00005740"/>
    </source>
</evidence>
<dbReference type="HAMAP" id="MF_00494">
    <property type="entry name" value="Transaldolase_3b"/>
    <property type="match status" value="1"/>
</dbReference>
<organism evidence="10 11">
    <name type="scientific">Caldinitratiruptor microaerophilus</name>
    <dbReference type="NCBI Taxonomy" id="671077"/>
    <lineage>
        <taxon>Bacteria</taxon>
        <taxon>Bacillati</taxon>
        <taxon>Bacillota</taxon>
        <taxon>Clostridia</taxon>
        <taxon>Eubacteriales</taxon>
        <taxon>Symbiobacteriaceae</taxon>
        <taxon>Caldinitratiruptor</taxon>
    </lineage>
</organism>
<protein>
    <recommendedName>
        <fullName evidence="9">Probable transaldolase</fullName>
        <ecNumber evidence="9">2.2.1.2</ecNumber>
    </recommendedName>
</protein>
<dbReference type="InterPro" id="IPR013785">
    <property type="entry name" value="Aldolase_TIM"/>
</dbReference>
<dbReference type="Pfam" id="PF00923">
    <property type="entry name" value="TAL_FSA"/>
    <property type="match status" value="1"/>
</dbReference>
<gene>
    <name evidence="9 10" type="primary">tal</name>
    <name evidence="10" type="ORF">caldi_28790</name>
</gene>
<dbReference type="FunFam" id="3.20.20.70:FF:000018">
    <property type="entry name" value="Probable transaldolase"/>
    <property type="match status" value="1"/>
</dbReference>
<dbReference type="InterPro" id="IPR022999">
    <property type="entry name" value="Transaldolase_3B"/>
</dbReference>
<keyword evidence="4 9" id="KW-0963">Cytoplasm</keyword>
<dbReference type="RefSeq" id="WP_264842416.1">
    <property type="nucleotide sequence ID" value="NZ_AP025628.1"/>
</dbReference>
<dbReference type="GO" id="GO:0005975">
    <property type="term" value="P:carbohydrate metabolic process"/>
    <property type="evidence" value="ECO:0007669"/>
    <property type="project" value="InterPro"/>
</dbReference>
<dbReference type="GO" id="GO:0016832">
    <property type="term" value="F:aldehyde-lyase activity"/>
    <property type="evidence" value="ECO:0007669"/>
    <property type="project" value="InterPro"/>
</dbReference>
<evidence type="ECO:0000313" key="10">
    <source>
        <dbReference type="EMBL" id="BDG61789.1"/>
    </source>
</evidence>
<comment type="function">
    <text evidence="9">Transaldolase is important for the balance of metabolites in the pentose-phosphate pathway.</text>
</comment>
<dbReference type="GO" id="GO:0006098">
    <property type="term" value="P:pentose-phosphate shunt"/>
    <property type="evidence" value="ECO:0007669"/>
    <property type="project" value="UniProtKB-UniRule"/>
</dbReference>
<dbReference type="AlphaFoldDB" id="A0AA35GAY3"/>
<evidence type="ECO:0000256" key="9">
    <source>
        <dbReference type="HAMAP-Rule" id="MF_00494"/>
    </source>
</evidence>
<keyword evidence="6 9" id="KW-0570">Pentose shunt</keyword>
<evidence type="ECO:0000256" key="6">
    <source>
        <dbReference type="ARBA" id="ARBA00023126"/>
    </source>
</evidence>
<dbReference type="PANTHER" id="PTHR10683">
    <property type="entry name" value="TRANSALDOLASE"/>
    <property type="match status" value="1"/>
</dbReference>
<dbReference type="InterPro" id="IPR033919">
    <property type="entry name" value="TSA/FSA_arc/bac"/>
</dbReference>
<comment type="subcellular location">
    <subcellularLocation>
        <location evidence="1 9">Cytoplasm</location>
    </subcellularLocation>
</comment>
<dbReference type="InterPro" id="IPR004731">
    <property type="entry name" value="Transaldolase_3B/F6P_aldolase"/>
</dbReference>
<feature type="active site" description="Schiff-base intermediate with substrate" evidence="9">
    <location>
        <position position="83"/>
    </location>
</feature>
<dbReference type="PROSITE" id="PS01054">
    <property type="entry name" value="TRANSALDOLASE_1"/>
    <property type="match status" value="1"/>
</dbReference>
<keyword evidence="11" id="KW-1185">Reference proteome</keyword>
<dbReference type="PROSITE" id="PS00958">
    <property type="entry name" value="TRANSALDOLASE_2"/>
    <property type="match status" value="1"/>
</dbReference>
<sequence>MKLFIDTANVDEIREVASWGVLAGVTTNPSLVAREGRDFRSVLREIVSIVDGPVSAEVVSTRAAEMVEEALPLAAIHPNIVIKVPVTAEGLKATHELARRGIRTNVTLVFNPNQALLAARAGAAFVSPFVGRLDDVGHDGVQVVRDTVEIFRKHGIATEVIAASIRHPMHLVEAARAGAHIATSPYKVLQAALQHPLTDKGLERFLKDWEAAREAVAGGAAPART</sequence>
<keyword evidence="7 9" id="KW-0704">Schiff base</keyword>
<evidence type="ECO:0000313" key="11">
    <source>
        <dbReference type="Proteomes" id="UP001163687"/>
    </source>
</evidence>
<dbReference type="EC" id="2.2.1.2" evidence="9"/>
<evidence type="ECO:0000256" key="2">
    <source>
        <dbReference type="ARBA" id="ARBA00004857"/>
    </source>
</evidence>
<evidence type="ECO:0000256" key="8">
    <source>
        <dbReference type="ARBA" id="ARBA00048810"/>
    </source>
</evidence>
<dbReference type="InterPro" id="IPR018225">
    <property type="entry name" value="Transaldolase_AS"/>
</dbReference>
<proteinExistence type="inferred from homology"/>
<name>A0AA35GAY3_9FIRM</name>
<dbReference type="KEGG" id="cmic:caldi_28790"/>
<dbReference type="SUPFAM" id="SSF51569">
    <property type="entry name" value="Aldolase"/>
    <property type="match status" value="1"/>
</dbReference>
<reference evidence="10" key="1">
    <citation type="submission" date="2022-03" db="EMBL/GenBank/DDBJ databases">
        <title>Complete genome sequence of Caldinitratiruptor microaerophilus.</title>
        <authorList>
            <person name="Mukaiyama R."/>
            <person name="Nishiyama T."/>
            <person name="Ueda K."/>
        </authorList>
    </citation>
    <scope>NUCLEOTIDE SEQUENCE</scope>
    <source>
        <strain evidence="10">JCM 16183</strain>
    </source>
</reference>
<keyword evidence="5 9" id="KW-0808">Transferase</keyword>
<dbReference type="PANTHER" id="PTHR10683:SF36">
    <property type="entry name" value="TRANSALDOLASE"/>
    <property type="match status" value="1"/>
</dbReference>
<evidence type="ECO:0000256" key="1">
    <source>
        <dbReference type="ARBA" id="ARBA00004496"/>
    </source>
</evidence>
<dbReference type="GO" id="GO:0004801">
    <property type="term" value="F:transaldolase activity"/>
    <property type="evidence" value="ECO:0007669"/>
    <property type="project" value="UniProtKB-UniRule"/>
</dbReference>
<evidence type="ECO:0000256" key="5">
    <source>
        <dbReference type="ARBA" id="ARBA00022679"/>
    </source>
</evidence>